<dbReference type="RefSeq" id="WP_206854813.1">
    <property type="nucleotide sequence ID" value="NZ_CP147250.1"/>
</dbReference>
<evidence type="ECO:0000313" key="1">
    <source>
        <dbReference type="EMBL" id="WYJ79534.1"/>
    </source>
</evidence>
<reference evidence="1 2" key="2">
    <citation type="submission" date="2024-03" db="EMBL/GenBank/DDBJ databases">
        <title>The Genome Sequence of Enterococcus sp. DIV1094.</title>
        <authorList>
            <consortium name="The Broad Institute Genomics Platform"/>
            <consortium name="The Broad Institute Microbial Omics Core"/>
            <consortium name="The Broad Institute Genomic Center for Infectious Diseases"/>
            <person name="Earl A."/>
            <person name="Manson A."/>
            <person name="Gilmore M."/>
            <person name="Schwartman J."/>
            <person name="Shea T."/>
            <person name="Abouelleil A."/>
            <person name="Cao P."/>
            <person name="Chapman S."/>
            <person name="Cusick C."/>
            <person name="Young S."/>
            <person name="Neafsey D."/>
            <person name="Nusbaum C."/>
            <person name="Birren B."/>
        </authorList>
    </citation>
    <scope>NUCLEOTIDE SEQUENCE [LARGE SCALE GENOMIC DNA]</scope>
    <source>
        <strain evidence="1 2">DIV1094</strain>
    </source>
</reference>
<gene>
    <name evidence="1" type="ORF">DOK79_001074</name>
</gene>
<accession>A0ABZ2T010</accession>
<name>A0ABZ2T010_9ENTE</name>
<dbReference type="Pfam" id="PF05133">
    <property type="entry name" value="SPP1_portal"/>
    <property type="match status" value="1"/>
</dbReference>
<keyword evidence="2" id="KW-1185">Reference proteome</keyword>
<dbReference type="InterPro" id="IPR021145">
    <property type="entry name" value="Portal_protein_SPP1_Gp6-like"/>
</dbReference>
<dbReference type="InterPro" id="IPR006432">
    <property type="entry name" value="Phage_portal_A118-type"/>
</dbReference>
<dbReference type="Proteomes" id="UP000664360">
    <property type="component" value="Chromosome"/>
</dbReference>
<organism evidence="1 2">
    <name type="scientific">Candidatus Enterococcus mangumiae</name>
    <dbReference type="NCBI Taxonomy" id="2230878"/>
    <lineage>
        <taxon>Bacteria</taxon>
        <taxon>Bacillati</taxon>
        <taxon>Bacillota</taxon>
        <taxon>Bacilli</taxon>
        <taxon>Lactobacillales</taxon>
        <taxon>Enterococcaceae</taxon>
        <taxon>Enterococcus</taxon>
    </lineage>
</organism>
<evidence type="ECO:0008006" key="3">
    <source>
        <dbReference type="Google" id="ProtNLM"/>
    </source>
</evidence>
<protein>
    <recommendedName>
        <fullName evidence="3">Capsid protein</fullName>
    </recommendedName>
</protein>
<dbReference type="PIRSF" id="PIRSF011911">
    <property type="entry name" value="A118_put_portal"/>
    <property type="match status" value="1"/>
</dbReference>
<dbReference type="EMBL" id="CP147250">
    <property type="protein sequence ID" value="WYJ79534.1"/>
    <property type="molecule type" value="Genomic_DNA"/>
</dbReference>
<reference evidence="1 2" key="1">
    <citation type="submission" date="2021-03" db="EMBL/GenBank/DDBJ databases">
        <authorList>
            <person name="Gilmore M.S."/>
            <person name="Schwartzman J."/>
            <person name="Van Tyne D."/>
            <person name="Martin M."/>
            <person name="Earl A.M."/>
            <person name="Manson A.L."/>
            <person name="Straub T."/>
            <person name="Salamzade R."/>
            <person name="Saavedra J."/>
            <person name="Lebreton F."/>
            <person name="Prichula J."/>
            <person name="Schaufler K."/>
            <person name="Gaca A."/>
            <person name="Sgardioli B."/>
            <person name="Wagenaar J."/>
            <person name="Strong T."/>
        </authorList>
    </citation>
    <scope>NUCLEOTIDE SEQUENCE [LARGE SCALE GENOMIC DNA]</scope>
    <source>
        <strain evidence="1 2">DIV1094</strain>
    </source>
</reference>
<dbReference type="NCBIfam" id="TIGR01542">
    <property type="entry name" value="A118_put_portal"/>
    <property type="match status" value="1"/>
</dbReference>
<sequence>MRIVDNIKKWLGKGAALINKQEFQSVFDHPKIDADPKEFERIAESFRYYRGEYGIINYTNSRGRQNNRRFSTVNMAKKVAAEYAKVLFNEQAEILVGEVKDENGKEIANPLNDWIQHVLEHNDFKKNLSRYLEPAMALGGLAVRPYFNKDSQEIEFSWALADAFYPLRSNTNKISECAIPFRTTETVGDTTYYYTKLEFHEWKNGNYVVSNELYESESPDILGKQIKLSKLYPEMAERAVFYNMSRPQFAYLKPAGFNNIHPYSPLGLGVYDNSKNTLDRLNLTFDEFNMEIKRGRRRIAVSEMLMKGKVDHRKNEITEFFDDDEDVFVPVPGSKMDDMTIKDLTSDIRTTEYVAAINHHLRTLEMETGLSTGTFTFNGEGIRSTKTATEVVSENSQTYQSRNMHEKELRKFIQELIISICELGTNVKNATGQKVYTGEIPAAEIIGVDLDDGVFLNKDAEVNQFLRLRNAGIIPGWYVLAKTKDMPEDVAKRLYAEALKDEFNMMTRSDLPTTGIDEYEE</sequence>
<evidence type="ECO:0000313" key="2">
    <source>
        <dbReference type="Proteomes" id="UP000664360"/>
    </source>
</evidence>
<proteinExistence type="predicted"/>